<dbReference type="Pfam" id="PF05378">
    <property type="entry name" value="Hydant_A_N"/>
    <property type="match status" value="1"/>
</dbReference>
<reference evidence="4 5" key="1">
    <citation type="submission" date="2021-06" db="EMBL/GenBank/DDBJ databases">
        <authorList>
            <person name="Lee D.H."/>
        </authorList>
    </citation>
    <scope>NUCLEOTIDE SEQUENCE [LARGE SCALE GENOMIC DNA]</scope>
    <source>
        <strain evidence="4 5">MMS21-HV4-11</strain>
    </source>
</reference>
<comment type="caution">
    <text evidence="4">The sequence shown here is derived from an EMBL/GenBank/DDBJ whole genome shotgun (WGS) entry which is preliminary data.</text>
</comment>
<organism evidence="4 5">
    <name type="scientific">Reyranella humidisoli</name>
    <dbReference type="NCBI Taxonomy" id="2849149"/>
    <lineage>
        <taxon>Bacteria</taxon>
        <taxon>Pseudomonadati</taxon>
        <taxon>Pseudomonadota</taxon>
        <taxon>Alphaproteobacteria</taxon>
        <taxon>Hyphomicrobiales</taxon>
        <taxon>Reyranellaceae</taxon>
        <taxon>Reyranella</taxon>
    </lineage>
</organism>
<proteinExistence type="predicted"/>
<evidence type="ECO:0000313" key="5">
    <source>
        <dbReference type="Proteomes" id="UP000727907"/>
    </source>
</evidence>
<sequence>MRLIGVDVGGTFTDLVFADTEAGRTGVHKISTTPDDPSRGVVQGLMALCDKYSIARETIDTVFHGTTIATNAILEHDGAVTGMITTGGYRDILHIGRHQRPQHYSIMQDIPWQDRPLVKRRHRKTVTERLVPPRGEVLEPLDEDGVRQAVRELKEAGVQAIAICFLFSYLNASHEARAMEIVREEYPECFATTSSSVSPQFREFERFTTTAMNAFVGPKVRNYVTRLESEIEASGFKADLRIMASNGGVATPAMVAERPVLTLLSGPAAGVIGGDWAGALSEKRNLITFDVGGTSADIGIVTEGGFGEATARDTWIAGFPVLVPMIDVHTIGAGGGSIAFVDPAGAFKVGPRSAGAVPGPAAYGRGGTRATVTDANVVLGRLDGGNFLGGGMSLDEIAARRVIGELARELGLPDREAAEGVITLINANMANAIRSRTVQKGIDPRNYTLVAFGGAGPLHGAEVADMLGVTEVIVPPHPGITSAVGLLISDLRYDAIRTSFQVSGAADLARINADFDAMTRELAGRFTADGIDLAKVTFERRGDLRYVGQGYELRVTFPQGIIDEVALAKAFEAFHEVHKREYGHHFADSAIEIVNLRLVGAASAATIAKPVLDGARSLAAATVSFGNGTFRVDGKLADYPTTFYRRDLLPVGERIPGPAIVLQMDTTTVVPPHFSFEADTAGNLMIRKEAKQ</sequence>
<feature type="domain" description="Hydantoinase/oxoprolinase N-terminal" evidence="2">
    <location>
        <begin position="4"/>
        <end position="185"/>
    </location>
</feature>
<feature type="domain" description="Hydantoinase A/oxoprolinase" evidence="1">
    <location>
        <begin position="206"/>
        <end position="494"/>
    </location>
</feature>
<dbReference type="Pfam" id="PF19278">
    <property type="entry name" value="Hydant_A_C"/>
    <property type="match status" value="1"/>
</dbReference>
<accession>A0ABS6IT20</accession>
<dbReference type="InterPro" id="IPR002821">
    <property type="entry name" value="Hydantoinase_A"/>
</dbReference>
<evidence type="ECO:0000259" key="1">
    <source>
        <dbReference type="Pfam" id="PF01968"/>
    </source>
</evidence>
<gene>
    <name evidence="4" type="ORF">KQ910_21485</name>
</gene>
<dbReference type="InterPro" id="IPR045079">
    <property type="entry name" value="Oxoprolinase-like"/>
</dbReference>
<keyword evidence="5" id="KW-1185">Reference proteome</keyword>
<feature type="domain" description="Acetophenone carboxylase-like C-terminal" evidence="3">
    <location>
        <begin position="509"/>
        <end position="679"/>
    </location>
</feature>
<dbReference type="Pfam" id="PF01968">
    <property type="entry name" value="Hydantoinase_A"/>
    <property type="match status" value="1"/>
</dbReference>
<dbReference type="RefSeq" id="WP_216965092.1">
    <property type="nucleotide sequence ID" value="NZ_JAHOPB010000002.1"/>
</dbReference>
<evidence type="ECO:0000259" key="2">
    <source>
        <dbReference type="Pfam" id="PF05378"/>
    </source>
</evidence>
<dbReference type="InterPro" id="IPR008040">
    <property type="entry name" value="Hydant_A_N"/>
</dbReference>
<protein>
    <submittedName>
        <fullName evidence="4">Hydantoinase/oxoprolinase family protein</fullName>
    </submittedName>
</protein>
<dbReference type="PANTHER" id="PTHR11365">
    <property type="entry name" value="5-OXOPROLINASE RELATED"/>
    <property type="match status" value="1"/>
</dbReference>
<evidence type="ECO:0000259" key="3">
    <source>
        <dbReference type="Pfam" id="PF19278"/>
    </source>
</evidence>
<dbReference type="Proteomes" id="UP000727907">
    <property type="component" value="Unassembled WGS sequence"/>
</dbReference>
<dbReference type="InterPro" id="IPR049517">
    <property type="entry name" value="ACX-like_C"/>
</dbReference>
<dbReference type="PANTHER" id="PTHR11365:SF23">
    <property type="entry name" value="HYPOTHETICAL 5-OXOPROLINASE (EUROFUNG)-RELATED"/>
    <property type="match status" value="1"/>
</dbReference>
<evidence type="ECO:0000313" key="4">
    <source>
        <dbReference type="EMBL" id="MBU8876360.1"/>
    </source>
</evidence>
<dbReference type="EMBL" id="JAHOPB010000002">
    <property type="protein sequence ID" value="MBU8876360.1"/>
    <property type="molecule type" value="Genomic_DNA"/>
</dbReference>
<name>A0ABS6IT20_9HYPH</name>